<feature type="transmembrane region" description="Helical" evidence="6">
    <location>
        <begin position="115"/>
        <end position="137"/>
    </location>
</feature>
<dbReference type="InterPro" id="IPR036412">
    <property type="entry name" value="HAD-like_sf"/>
</dbReference>
<dbReference type="InterPro" id="IPR006068">
    <property type="entry name" value="ATPase_P-typ_cation-transptr_C"/>
</dbReference>
<feature type="domain" description="Cation-transporting P-type ATPase C-terminal" evidence="7">
    <location>
        <begin position="112"/>
        <end position="284"/>
    </location>
</feature>
<keyword evidence="9" id="KW-1185">Reference proteome</keyword>
<evidence type="ECO:0000256" key="5">
    <source>
        <dbReference type="ARBA" id="ARBA00023136"/>
    </source>
</evidence>
<evidence type="ECO:0000256" key="1">
    <source>
        <dbReference type="ARBA" id="ARBA00004651"/>
    </source>
</evidence>
<dbReference type="InterPro" id="IPR001757">
    <property type="entry name" value="P_typ_ATPase"/>
</dbReference>
<feature type="transmembrane region" description="Helical" evidence="6">
    <location>
        <begin position="196"/>
        <end position="216"/>
    </location>
</feature>
<evidence type="ECO:0000313" key="9">
    <source>
        <dbReference type="Proteomes" id="UP001524383"/>
    </source>
</evidence>
<comment type="subcellular location">
    <subcellularLocation>
        <location evidence="1">Cell membrane</location>
        <topology evidence="1">Multi-pass membrane protein</topology>
    </subcellularLocation>
</comment>
<accession>A0ABD4TLB7</accession>
<dbReference type="SUPFAM" id="SSF81665">
    <property type="entry name" value="Calcium ATPase, transmembrane domain M"/>
    <property type="match status" value="1"/>
</dbReference>
<dbReference type="GO" id="GO:0005886">
    <property type="term" value="C:plasma membrane"/>
    <property type="evidence" value="ECO:0007669"/>
    <property type="project" value="UniProtKB-SubCell"/>
</dbReference>
<dbReference type="NCBIfam" id="TIGR01494">
    <property type="entry name" value="ATPase_P-type"/>
    <property type="match status" value="1"/>
</dbReference>
<keyword evidence="3 6" id="KW-0812">Transmembrane</keyword>
<dbReference type="Proteomes" id="UP001524383">
    <property type="component" value="Unassembled WGS sequence"/>
</dbReference>
<dbReference type="InterPro" id="IPR050510">
    <property type="entry name" value="Cation_transp_ATPase_P-type"/>
</dbReference>
<dbReference type="PRINTS" id="PR00120">
    <property type="entry name" value="HATPASE"/>
</dbReference>
<dbReference type="EMBL" id="VOTZ01000010">
    <property type="protein sequence ID" value="MCQ1538544.1"/>
    <property type="molecule type" value="Genomic_DNA"/>
</dbReference>
<evidence type="ECO:0000259" key="7">
    <source>
        <dbReference type="Pfam" id="PF00689"/>
    </source>
</evidence>
<evidence type="ECO:0000313" key="8">
    <source>
        <dbReference type="EMBL" id="MCQ1538544.1"/>
    </source>
</evidence>
<keyword evidence="5 6" id="KW-0472">Membrane</keyword>
<sequence length="295" mass="32338">MHIFARVSPEQKLAIIDALKRGGEFVAVTGDGVNDAPALRSANIGIAMGTGTDVAKDTASMIITDDSFSSIVSGIEEGRFAYDNIRKVTYLLVSTGFAEVFLFIAALMIGLPLPLIAAQLLWLNLVTNGIKGVALAFEPGEEGAMKRPPRSPEEGIFNDQMMRQIVVADLAMGGIALISWYWLLASGYSEAGARNLIVLLMVMLENFHVLNCRSDYRSFFRIPLRTNLYLVAGIIAALVIHTIAMYIPFFQDALGIGPVSLFEWIVVITLSSSILVVMEIYKFLVSRRRFRAEAP</sequence>
<dbReference type="Gene3D" id="1.20.1110.10">
    <property type="entry name" value="Calcium-transporting ATPase, transmembrane domain"/>
    <property type="match status" value="1"/>
</dbReference>
<organism evidence="8 9">
    <name type="scientific">Methanocalculus taiwanensis</name>
    <dbReference type="NCBI Taxonomy" id="106207"/>
    <lineage>
        <taxon>Archaea</taxon>
        <taxon>Methanobacteriati</taxon>
        <taxon>Methanobacteriota</taxon>
        <taxon>Stenosarchaea group</taxon>
        <taxon>Methanomicrobia</taxon>
        <taxon>Methanomicrobiales</taxon>
        <taxon>Methanocalculaceae</taxon>
        <taxon>Methanocalculus</taxon>
    </lineage>
</organism>
<dbReference type="SUPFAM" id="SSF56784">
    <property type="entry name" value="HAD-like"/>
    <property type="match status" value="1"/>
</dbReference>
<dbReference type="PANTHER" id="PTHR43294:SF21">
    <property type="entry name" value="CATION TRANSPORTING ATPASE"/>
    <property type="match status" value="1"/>
</dbReference>
<dbReference type="PANTHER" id="PTHR43294">
    <property type="entry name" value="SODIUM/POTASSIUM-TRANSPORTING ATPASE SUBUNIT ALPHA"/>
    <property type="match status" value="1"/>
</dbReference>
<evidence type="ECO:0000256" key="4">
    <source>
        <dbReference type="ARBA" id="ARBA00022989"/>
    </source>
</evidence>
<dbReference type="InterPro" id="IPR023298">
    <property type="entry name" value="ATPase_P-typ_TM_dom_sf"/>
</dbReference>
<proteinExistence type="predicted"/>
<dbReference type="Gene3D" id="3.40.50.1000">
    <property type="entry name" value="HAD superfamily/HAD-like"/>
    <property type="match status" value="1"/>
</dbReference>
<name>A0ABD4TLB7_9EURY</name>
<evidence type="ECO:0000256" key="6">
    <source>
        <dbReference type="SAM" id="Phobius"/>
    </source>
</evidence>
<feature type="transmembrane region" description="Helical" evidence="6">
    <location>
        <begin position="88"/>
        <end position="109"/>
    </location>
</feature>
<dbReference type="Pfam" id="PF08282">
    <property type="entry name" value="Hydrolase_3"/>
    <property type="match status" value="1"/>
</dbReference>
<feature type="transmembrane region" description="Helical" evidence="6">
    <location>
        <begin position="165"/>
        <end position="184"/>
    </location>
</feature>
<comment type="caution">
    <text evidence="8">The sequence shown here is derived from an EMBL/GenBank/DDBJ whole genome shotgun (WGS) entry which is preliminary data.</text>
</comment>
<keyword evidence="2" id="KW-1003">Cell membrane</keyword>
<dbReference type="PRINTS" id="PR00119">
    <property type="entry name" value="CATATPASE"/>
</dbReference>
<gene>
    <name evidence="8" type="ORF">FTO68_06030</name>
</gene>
<evidence type="ECO:0000256" key="3">
    <source>
        <dbReference type="ARBA" id="ARBA00022692"/>
    </source>
</evidence>
<dbReference type="AlphaFoldDB" id="A0ABD4TLB7"/>
<protein>
    <submittedName>
        <fullName evidence="8">HAD-IC family P-type ATPase</fullName>
    </submittedName>
</protein>
<keyword evidence="4 6" id="KW-1133">Transmembrane helix</keyword>
<evidence type="ECO:0000256" key="2">
    <source>
        <dbReference type="ARBA" id="ARBA00022475"/>
    </source>
</evidence>
<reference evidence="8 9" key="1">
    <citation type="submission" date="2019-08" db="EMBL/GenBank/DDBJ databases">
        <authorList>
            <person name="Chen S.-C."/>
            <person name="Lai M.-C."/>
            <person name="You Y.-T."/>
        </authorList>
    </citation>
    <scope>NUCLEOTIDE SEQUENCE [LARGE SCALE GENOMIC DNA]</scope>
    <source>
        <strain evidence="8 9">P2F9704a</strain>
    </source>
</reference>
<dbReference type="InterPro" id="IPR023214">
    <property type="entry name" value="HAD_sf"/>
</dbReference>
<feature type="transmembrane region" description="Helical" evidence="6">
    <location>
        <begin position="261"/>
        <end position="281"/>
    </location>
</feature>
<dbReference type="Pfam" id="PF00689">
    <property type="entry name" value="Cation_ATPase_C"/>
    <property type="match status" value="1"/>
</dbReference>
<feature type="transmembrane region" description="Helical" evidence="6">
    <location>
        <begin position="228"/>
        <end position="249"/>
    </location>
</feature>